<name>A0A6A8UFP6_STRSL</name>
<protein>
    <submittedName>
        <fullName evidence="1">Uncharacterized protein</fullName>
    </submittedName>
</protein>
<gene>
    <name evidence="1" type="ORF">GMC65_06300</name>
</gene>
<organism evidence="1 2">
    <name type="scientific">Streptococcus salivarius</name>
    <dbReference type="NCBI Taxonomy" id="1304"/>
    <lineage>
        <taxon>Bacteria</taxon>
        <taxon>Bacillati</taxon>
        <taxon>Bacillota</taxon>
        <taxon>Bacilli</taxon>
        <taxon>Lactobacillales</taxon>
        <taxon>Streptococcaceae</taxon>
        <taxon>Streptococcus</taxon>
    </lineage>
</organism>
<evidence type="ECO:0000313" key="1">
    <source>
        <dbReference type="EMBL" id="MTR27968.1"/>
    </source>
</evidence>
<dbReference type="Proteomes" id="UP000439678">
    <property type="component" value="Unassembled WGS sequence"/>
</dbReference>
<proteinExistence type="predicted"/>
<comment type="caution">
    <text evidence="1">The sequence shown here is derived from an EMBL/GenBank/DDBJ whole genome shotgun (WGS) entry which is preliminary data.</text>
</comment>
<sequence>MMNHVNSQIKNRRRNTVIARGKIINIENNEDYSYLKLFIRNGAGLRHTYLIFRYDPKIFYISKNQYVIITAHIENKQNSFGGVDQFIIIDSISESQSELSEHFFDNQKKLGFSYPKPYAKCYVYGEVIHKFEKNNSNWIELIVKDNFDFTVKLQYSKKMRVSDINYDVGDNLFIYALIISSEKTINQKKRSYFNLIVEDMINKTNLK</sequence>
<accession>A0A6A8UFP6</accession>
<dbReference type="EMBL" id="WMYO01000006">
    <property type="protein sequence ID" value="MTR27968.1"/>
    <property type="molecule type" value="Genomic_DNA"/>
</dbReference>
<dbReference type="AlphaFoldDB" id="A0A6A8UFP6"/>
<evidence type="ECO:0000313" key="2">
    <source>
        <dbReference type="Proteomes" id="UP000439678"/>
    </source>
</evidence>
<reference evidence="1 2" key="1">
    <citation type="journal article" date="2019" name="Nat. Med.">
        <title>A library of human gut bacterial isolates paired with longitudinal multiomics data enables mechanistic microbiome research.</title>
        <authorList>
            <person name="Poyet M."/>
            <person name="Groussin M."/>
            <person name="Gibbons S.M."/>
            <person name="Avila-Pacheco J."/>
            <person name="Jiang X."/>
            <person name="Kearney S.M."/>
            <person name="Perrotta A.R."/>
            <person name="Berdy B."/>
            <person name="Zhao S."/>
            <person name="Lieberman T.D."/>
            <person name="Swanson P.K."/>
            <person name="Smith M."/>
            <person name="Roesemann S."/>
            <person name="Alexander J.E."/>
            <person name="Rich S.A."/>
            <person name="Livny J."/>
            <person name="Vlamakis H."/>
            <person name="Clish C."/>
            <person name="Bullock K."/>
            <person name="Deik A."/>
            <person name="Scott J."/>
            <person name="Pierce K.A."/>
            <person name="Xavier R.J."/>
            <person name="Alm E.J."/>
        </authorList>
    </citation>
    <scope>NUCLEOTIDE SEQUENCE [LARGE SCALE GENOMIC DNA]</scope>
    <source>
        <strain evidence="1 2">BIOML-A4</strain>
    </source>
</reference>
<dbReference type="RefSeq" id="WP_060971849.1">
    <property type="nucleotide sequence ID" value="NZ_JADNDA010000005.1"/>
</dbReference>